<name>A0A0P7YHK7_9RHOB</name>
<dbReference type="GO" id="GO:0016020">
    <property type="term" value="C:membrane"/>
    <property type="evidence" value="ECO:0007669"/>
    <property type="project" value="UniProtKB-SubCell"/>
</dbReference>
<accession>A0A0P7YHK7</accession>
<evidence type="ECO:0000256" key="5">
    <source>
        <dbReference type="SAM" id="Phobius"/>
    </source>
</evidence>
<feature type="transmembrane region" description="Helical" evidence="5">
    <location>
        <begin position="67"/>
        <end position="86"/>
    </location>
</feature>
<evidence type="ECO:0000313" key="10">
    <source>
        <dbReference type="Proteomes" id="UP000182045"/>
    </source>
</evidence>
<dbReference type="PATRIC" id="fig|1666912.4.peg.217"/>
<proteinExistence type="predicted"/>
<dbReference type="RefSeq" id="WP_072245724.1">
    <property type="nucleotide sequence ID" value="NZ_FBYC01000004.1"/>
</dbReference>
<evidence type="ECO:0000313" key="7">
    <source>
        <dbReference type="EMBL" id="CUX80947.1"/>
    </source>
</evidence>
<feature type="transmembrane region" description="Helical" evidence="5">
    <location>
        <begin position="106"/>
        <end position="138"/>
    </location>
</feature>
<comment type="subcellular location">
    <subcellularLocation>
        <location evidence="1">Membrane</location>
        <topology evidence="1">Multi-pass membrane protein</topology>
    </subcellularLocation>
</comment>
<keyword evidence="10" id="KW-1185">Reference proteome</keyword>
<sequence length="186" mass="20507">MGTVVLVLGVALWWAAHLFKRVMPQQRAAMGETGRLAATGAIILSVVLMVIGYKWADPIWLWARPNWMIHLNNLLVFIGFYFYAASGLKTRLTQKVRHPQLSGFKAWALAHLLVVGSVQGVILFGGLLAWAVVSVIVINRANRDWTRPPEAALWREGVAFVAALFLMLVVGQIHGWLGPWPFGGGA</sequence>
<evidence type="ECO:0000313" key="9">
    <source>
        <dbReference type="Proteomes" id="UP000050413"/>
    </source>
</evidence>
<organism evidence="8 9">
    <name type="scientific">Roseibaca calidilacus</name>
    <dbReference type="NCBI Taxonomy" id="1666912"/>
    <lineage>
        <taxon>Bacteria</taxon>
        <taxon>Pseudomonadati</taxon>
        <taxon>Pseudomonadota</taxon>
        <taxon>Alphaproteobacteria</taxon>
        <taxon>Rhodobacterales</taxon>
        <taxon>Paracoccaceae</taxon>
        <taxon>Roseinatronobacter</taxon>
    </lineage>
</organism>
<protein>
    <submittedName>
        <fullName evidence="7">NnrU protein</fullName>
    </submittedName>
    <submittedName>
        <fullName evidence="8">Putative membrane protein</fullName>
    </submittedName>
</protein>
<evidence type="ECO:0000259" key="6">
    <source>
        <dbReference type="Pfam" id="PF07298"/>
    </source>
</evidence>
<dbReference type="Proteomes" id="UP000182045">
    <property type="component" value="Unassembled WGS sequence"/>
</dbReference>
<dbReference type="Proteomes" id="UP000050413">
    <property type="component" value="Unassembled WGS sequence"/>
</dbReference>
<dbReference type="EMBL" id="LJSG01000020">
    <property type="protein sequence ID" value="KPP89891.1"/>
    <property type="molecule type" value="Genomic_DNA"/>
</dbReference>
<feature type="transmembrane region" description="Helical" evidence="5">
    <location>
        <begin position="36"/>
        <end position="55"/>
    </location>
</feature>
<keyword evidence="4 5" id="KW-0472">Membrane</keyword>
<feature type="transmembrane region" description="Helical" evidence="5">
    <location>
        <begin position="158"/>
        <end position="177"/>
    </location>
</feature>
<dbReference type="Pfam" id="PF07298">
    <property type="entry name" value="NnrU"/>
    <property type="match status" value="1"/>
</dbReference>
<feature type="domain" description="NnrU" evidence="6">
    <location>
        <begin position="5"/>
        <end position="178"/>
    </location>
</feature>
<evidence type="ECO:0000256" key="3">
    <source>
        <dbReference type="ARBA" id="ARBA00022989"/>
    </source>
</evidence>
<dbReference type="STRING" id="1666912.Ga0058931_1430"/>
<evidence type="ECO:0000256" key="4">
    <source>
        <dbReference type="ARBA" id="ARBA00023136"/>
    </source>
</evidence>
<reference evidence="7 10" key="2">
    <citation type="submission" date="2016-01" db="EMBL/GenBank/DDBJ databases">
        <authorList>
            <person name="Varghese N."/>
        </authorList>
    </citation>
    <scope>NUCLEOTIDE SEQUENCE [LARGE SCALE GENOMIC DNA]</scope>
    <source>
        <strain evidence="7 10">HL-91</strain>
    </source>
</reference>
<dbReference type="EMBL" id="FBYC01000004">
    <property type="protein sequence ID" value="CUX80947.1"/>
    <property type="molecule type" value="Genomic_DNA"/>
</dbReference>
<reference evidence="8 9" key="1">
    <citation type="submission" date="2015-09" db="EMBL/GenBank/DDBJ databases">
        <title>Identification and resolution of microdiversity through metagenomic sequencing of parallel consortia.</title>
        <authorList>
            <person name="Nelson W.C."/>
            <person name="Romine M.F."/>
            <person name="Lindemann S.R."/>
        </authorList>
    </citation>
    <scope>NUCLEOTIDE SEQUENCE [LARGE SCALE GENOMIC DNA]</scope>
    <source>
        <strain evidence="8">HL-91</strain>
    </source>
</reference>
<dbReference type="AlphaFoldDB" id="A0A0P7YHK7"/>
<keyword evidence="2 5" id="KW-0812">Transmembrane</keyword>
<dbReference type="InterPro" id="IPR009915">
    <property type="entry name" value="NnrU_dom"/>
</dbReference>
<keyword evidence="3 5" id="KW-1133">Transmembrane helix</keyword>
<evidence type="ECO:0000256" key="1">
    <source>
        <dbReference type="ARBA" id="ARBA00004141"/>
    </source>
</evidence>
<evidence type="ECO:0000313" key="8">
    <source>
        <dbReference type="EMBL" id="KPP89891.1"/>
    </source>
</evidence>
<comment type="caution">
    <text evidence="8">The sequence shown here is derived from an EMBL/GenBank/DDBJ whole genome shotgun (WGS) entry which is preliminary data.</text>
</comment>
<evidence type="ECO:0000256" key="2">
    <source>
        <dbReference type="ARBA" id="ARBA00022692"/>
    </source>
</evidence>
<gene>
    <name evidence="7" type="ORF">Ga0058931_1430</name>
    <name evidence="8" type="ORF">HLUCCA05_06940</name>
</gene>
<dbReference type="OrthoDB" id="5293641at2"/>